<evidence type="ECO:0000256" key="3">
    <source>
        <dbReference type="ARBA" id="ARBA00022844"/>
    </source>
</evidence>
<evidence type="ECO:0000256" key="1">
    <source>
        <dbReference type="ARBA" id="ARBA00004328"/>
    </source>
</evidence>
<gene>
    <name evidence="6" type="primary">ORF2</name>
</gene>
<comment type="subcellular location">
    <subcellularLocation>
        <location evidence="1">Virion</location>
    </subcellularLocation>
</comment>
<protein>
    <submittedName>
        <fullName evidence="6">Structural protein</fullName>
    </submittedName>
</protein>
<feature type="compositionally biased region" description="Basic residues" evidence="4">
    <location>
        <begin position="9"/>
        <end position="28"/>
    </location>
</feature>
<evidence type="ECO:0000313" key="6">
    <source>
        <dbReference type="EMBL" id="QPB10707.1"/>
    </source>
</evidence>
<sequence>MAPPAPAAKKQKQQKPKKQQTHKPKKKLTPPSEKKEVKKLEKEVKQVRKKLSGPRVSDRMLTTTTIGTLFGSNTDGLNRQLRISLNPLQLKPAGSGNATSPLSLRASMYGLWRLDFLEVRVQALCGAANVVGSVALVSLCQNGLEATADSIDSLKARQYREVQIGRSLRWRVPSRNLVGPRNRWWNIDSSEDPTTSYGPALDVHLLYKTLNLLGQSSGGTTPTYTAGLWQLELRVAYSFSNYTPKPGLAKMAQVLYEGSNNSATFKPQDGNLVMEVNDAEHVLWLSCMSQQTTGLGETVWAVAGSAVDAIAPFLGPWGWLLKGGFFLVRKLFGAGANGTSTFVVYPDITAAMTDQRIKTVTQSGSASFPLVHVSQVTQPNPDPTATSSGVTTNPTLAVTSFPTTSAVAHPFQPESPLYYLDSGQKVDASSLPTGSLCFVGPVTFQEPGESVKWDGISSTTYMIFNLSNTALFVSSTNYSETELPLKLSTGLTGATYQLWPAFEAGLFRSDWYQGTFGTGWNTAALNLMGAQSGERYYSHWARAEAGNYSGAFSKSTIVVTKKGVFVNYVKANDENTMKRNYCWYVYNTGNDKPWPSHQVSSFFPTSRPLDIEGPDTDDTESIADSFMALDEPDHPCDPHLDHIDQQRADLIRRLRQLELARDM</sequence>
<dbReference type="Gene3D" id="2.60.120.20">
    <property type="match status" value="1"/>
</dbReference>
<proteinExistence type="predicted"/>
<keyword evidence="3" id="KW-0946">Virion</keyword>
<dbReference type="InterPro" id="IPR004337">
    <property type="entry name" value="Astro_capsid_N"/>
</dbReference>
<reference evidence="6" key="1">
    <citation type="journal article" date="2021" name="Virology (Lond)">
        <title>RNA virome abundance and diversity is associated with host age in a bird species.</title>
        <authorList>
            <person name="Wille M."/>
            <person name="Shi M."/>
            <person name="Hurt A.C."/>
            <person name="Klaassen M."/>
            <person name="Holmes E.C."/>
        </authorList>
    </citation>
    <scope>NUCLEOTIDE SEQUENCE</scope>
    <source>
        <strain evidence="6">MW10_1o</strain>
    </source>
</reference>
<dbReference type="GO" id="GO:0019028">
    <property type="term" value="C:viral capsid"/>
    <property type="evidence" value="ECO:0007669"/>
    <property type="project" value="UniProtKB-KW"/>
</dbReference>
<accession>A0A8E4VR36</accession>
<organism evidence="6">
    <name type="scientific">Carnarvon virus</name>
    <dbReference type="NCBI Taxonomy" id="2776962"/>
    <lineage>
        <taxon>Viruses</taxon>
        <taxon>Riboviria</taxon>
        <taxon>Orthornavirae</taxon>
        <taxon>Pisuviricota</taxon>
        <taxon>Stelpaviricetes</taxon>
        <taxon>Stellavirales</taxon>
        <taxon>Astroviridae</taxon>
    </lineage>
</organism>
<name>A0A8E4VR36_9VIRU</name>
<feature type="compositionally biased region" description="Basic and acidic residues" evidence="4">
    <location>
        <begin position="32"/>
        <end position="41"/>
    </location>
</feature>
<feature type="domain" description="Astrovirus capsid protein inner core" evidence="5">
    <location>
        <begin position="17"/>
        <end position="242"/>
    </location>
</feature>
<dbReference type="EMBL" id="MT993596">
    <property type="protein sequence ID" value="QPB10707.1"/>
    <property type="molecule type" value="Genomic_RNA"/>
</dbReference>
<evidence type="ECO:0000259" key="5">
    <source>
        <dbReference type="Pfam" id="PF03115"/>
    </source>
</evidence>
<dbReference type="Pfam" id="PF03115">
    <property type="entry name" value="Astro_capsid_N"/>
    <property type="match status" value="1"/>
</dbReference>
<keyword evidence="2" id="KW-0167">Capsid protein</keyword>
<feature type="region of interest" description="Disordered" evidence="4">
    <location>
        <begin position="1"/>
        <end position="41"/>
    </location>
</feature>
<evidence type="ECO:0000256" key="2">
    <source>
        <dbReference type="ARBA" id="ARBA00022561"/>
    </source>
</evidence>
<dbReference type="InterPro" id="IPR029053">
    <property type="entry name" value="Viral_coat"/>
</dbReference>
<evidence type="ECO:0000256" key="4">
    <source>
        <dbReference type="SAM" id="MobiDB-lite"/>
    </source>
</evidence>